<dbReference type="KEGG" id="paby:Ga0080574_TMP825"/>
<dbReference type="STRING" id="1250539.Ga0080574_TMP825"/>
<dbReference type="RefSeq" id="WP_076695466.1">
    <property type="nucleotide sequence ID" value="NZ_CP015093.1"/>
</dbReference>
<sequence length="292" mass="31672">MSDGSPDPKGTDRHRLQTALEAIALPGGARASCDISESARNGLTCHDYFTDDAALEEAFAYQRSFCEGADRKACATFMLSDYLATLMAVLAPLFVIHRIVPSLAPDDVALRFQTEATPPDHPGPPLRRMHLCFLSPDPAATGGQAERAPTPELTDRFRSEIERHSAPLISRLSALTGLAPAAFWRLVADAIAAAFLMAGREIGRQPMTKDLALKIMKGAGSPLHNPQLHFFELDLADGSEPPRLMSFRGRGGCCRFYAVEGGRLYATCVLKAPAPRDRDLRSAMRRRLGLGG</sequence>
<dbReference type="InterPro" id="IPR022770">
    <property type="entry name" value="IucA/IucC-like_C"/>
</dbReference>
<accession>A0A1P8UP27</accession>
<feature type="domain" description="Aerobactin siderophore biosynthesis IucA/IucC-like C-terminal" evidence="1">
    <location>
        <begin position="80"/>
        <end position="198"/>
    </location>
</feature>
<protein>
    <submittedName>
        <fullName evidence="2">Ferric iron reductase FhuF-like transporter</fullName>
    </submittedName>
</protein>
<evidence type="ECO:0000313" key="3">
    <source>
        <dbReference type="Proteomes" id="UP000187059"/>
    </source>
</evidence>
<dbReference type="EMBL" id="CP015093">
    <property type="protein sequence ID" value="APZ51159.1"/>
    <property type="molecule type" value="Genomic_DNA"/>
</dbReference>
<gene>
    <name evidence="2" type="ORF">Ga0080574_TMP825</name>
</gene>
<proteinExistence type="predicted"/>
<dbReference type="GO" id="GO:0003824">
    <property type="term" value="F:catalytic activity"/>
    <property type="evidence" value="ECO:0007669"/>
    <property type="project" value="UniProtKB-ARBA"/>
</dbReference>
<evidence type="ECO:0000313" key="2">
    <source>
        <dbReference type="EMBL" id="APZ51159.1"/>
    </source>
</evidence>
<dbReference type="Pfam" id="PF06276">
    <property type="entry name" value="FhuF"/>
    <property type="match status" value="1"/>
</dbReference>
<dbReference type="Proteomes" id="UP000187059">
    <property type="component" value="Chromosome"/>
</dbReference>
<organism evidence="2 3">
    <name type="scientific">Salipiger abyssi</name>
    <dbReference type="NCBI Taxonomy" id="1250539"/>
    <lineage>
        <taxon>Bacteria</taxon>
        <taxon>Pseudomonadati</taxon>
        <taxon>Pseudomonadota</taxon>
        <taxon>Alphaproteobacteria</taxon>
        <taxon>Rhodobacterales</taxon>
        <taxon>Roseobacteraceae</taxon>
        <taxon>Salipiger</taxon>
    </lineage>
</organism>
<reference evidence="2 3" key="1">
    <citation type="submission" date="2016-04" db="EMBL/GenBank/DDBJ databases">
        <title>Deep-sea bacteria in the southern Pacific.</title>
        <authorList>
            <person name="Tang K."/>
        </authorList>
    </citation>
    <scope>NUCLEOTIDE SEQUENCE [LARGE SCALE GENOMIC DNA]</scope>
    <source>
        <strain evidence="2 3">JLT2014</strain>
    </source>
</reference>
<dbReference type="AlphaFoldDB" id="A0A1P8UP27"/>
<evidence type="ECO:0000259" key="1">
    <source>
        <dbReference type="Pfam" id="PF06276"/>
    </source>
</evidence>
<name>A0A1P8UP27_9RHOB</name>
<keyword evidence="3" id="KW-1185">Reference proteome</keyword>